<keyword evidence="1" id="KW-1133">Transmembrane helix</keyword>
<keyword evidence="1" id="KW-0812">Transmembrane</keyword>
<feature type="transmembrane region" description="Helical" evidence="1">
    <location>
        <begin position="54"/>
        <end position="73"/>
    </location>
</feature>
<evidence type="ECO:0000256" key="1">
    <source>
        <dbReference type="SAM" id="Phobius"/>
    </source>
</evidence>
<reference evidence="2 3" key="2">
    <citation type="journal article" date="2023" name="Plant Pathol.">
        <title>Dismantling and reorganizing Pseudomonas marginalis sensu#lato.</title>
        <authorList>
            <person name="Sawada H."/>
            <person name="Fujikawa T."/>
            <person name="Satou M."/>
        </authorList>
    </citation>
    <scope>NUCLEOTIDE SEQUENCE [LARGE SCALE GENOMIC DNA]</scope>
    <source>
        <strain evidence="2 3">MAFF 302030</strain>
    </source>
</reference>
<dbReference type="Proteomes" id="UP001155059">
    <property type="component" value="Unassembled WGS sequence"/>
</dbReference>
<sequence length="92" mass="10391">MFVFDFLILLYIIILTTSFNEMKTSKIVILVLGIALAAFFTSIYFAVAANFYNIQFFLLIAIQGLGIYALLGLKGEAQRRENKTNNNDEVSQ</sequence>
<dbReference type="RefSeq" id="WP_268266384.1">
    <property type="nucleotide sequence ID" value="NZ_JALQCW010000068.1"/>
</dbReference>
<evidence type="ECO:0000313" key="3">
    <source>
        <dbReference type="Proteomes" id="UP001155059"/>
    </source>
</evidence>
<keyword evidence="1" id="KW-0472">Membrane</keyword>
<protein>
    <submittedName>
        <fullName evidence="2">Uncharacterized protein</fullName>
    </submittedName>
</protein>
<feature type="transmembrane region" description="Helical" evidence="1">
    <location>
        <begin position="6"/>
        <end position="22"/>
    </location>
</feature>
<name>A0A9X1Z101_9PSED</name>
<feature type="transmembrane region" description="Helical" evidence="1">
    <location>
        <begin position="27"/>
        <end position="48"/>
    </location>
</feature>
<dbReference type="EMBL" id="JALQCW010000068">
    <property type="protein sequence ID" value="MCK9800642.1"/>
    <property type="molecule type" value="Genomic_DNA"/>
</dbReference>
<proteinExistence type="predicted"/>
<accession>A0A9X1Z101</accession>
<gene>
    <name evidence="2" type="ORF">M1B34_23900</name>
</gene>
<comment type="caution">
    <text evidence="2">The sequence shown here is derived from an EMBL/GenBank/DDBJ whole genome shotgun (WGS) entry which is preliminary data.</text>
</comment>
<evidence type="ECO:0000313" key="2">
    <source>
        <dbReference type="EMBL" id="MCK9800642.1"/>
    </source>
</evidence>
<reference evidence="2 3" key="1">
    <citation type="journal article" date="2022" name="Int. J. Syst. Evol. Microbiol.">
        <title>Pseudomonas aegrilactucae sp. nov. and Pseudomonas morbosilactucae sp. nov., pathogens causing bacterial rot of lettuce in Japan.</title>
        <authorList>
            <person name="Sawada H."/>
            <person name="Fujikawa T."/>
            <person name="Satou M."/>
        </authorList>
    </citation>
    <scope>NUCLEOTIDE SEQUENCE [LARGE SCALE GENOMIC DNA]</scope>
    <source>
        <strain evidence="2 3">MAFF 302030</strain>
    </source>
</reference>
<dbReference type="AlphaFoldDB" id="A0A9X1Z101"/>
<organism evidence="2 3">
    <name type="scientific">Pseudomonas morbosilactucae</name>
    <dbReference type="NCBI Taxonomy" id="2938197"/>
    <lineage>
        <taxon>Bacteria</taxon>
        <taxon>Pseudomonadati</taxon>
        <taxon>Pseudomonadota</taxon>
        <taxon>Gammaproteobacteria</taxon>
        <taxon>Pseudomonadales</taxon>
        <taxon>Pseudomonadaceae</taxon>
        <taxon>Pseudomonas</taxon>
    </lineage>
</organism>